<sequence>MSDQMTADPAGTTASVIRSVALVRRSKTLDWAEFSRHWREEHAAIARGLPGMVGYTQGHAIPGEQPVDRPPAWGYDGVPLASFPDLAAIGTLRAHPDYHGRAVPDEARFTDRSSMAAVLLAHCFGEAPAPAPEGRTLMVFARTGGADERAGRALAGALSAVPGAGSALGRRWSTALDADPGLSPRGAADRPYDGLLEVWFPSAAPATRTAQAVAADPALLPVEVFCLVVRENRVV</sequence>
<dbReference type="Gene3D" id="3.30.70.100">
    <property type="match status" value="1"/>
</dbReference>
<dbReference type="GeneID" id="91541214"/>
<accession>A0ABZ1GEP1</accession>
<feature type="domain" description="EthD" evidence="1">
    <location>
        <begin position="28"/>
        <end position="113"/>
    </location>
</feature>
<keyword evidence="3" id="KW-1185">Reference proteome</keyword>
<dbReference type="Proteomes" id="UP001335325">
    <property type="component" value="Chromosome"/>
</dbReference>
<dbReference type="RefSeq" id="WP_326750901.1">
    <property type="nucleotide sequence ID" value="NZ_CP109134.1"/>
</dbReference>
<protein>
    <submittedName>
        <fullName evidence="2">EthD domain-containing protein</fullName>
    </submittedName>
</protein>
<dbReference type="Pfam" id="PF07110">
    <property type="entry name" value="EthD"/>
    <property type="match status" value="1"/>
</dbReference>
<name>A0ABZ1GEP1_9ACTN</name>
<evidence type="ECO:0000259" key="1">
    <source>
        <dbReference type="Pfam" id="PF07110"/>
    </source>
</evidence>
<evidence type="ECO:0000313" key="2">
    <source>
        <dbReference type="EMBL" id="WSD04582.1"/>
    </source>
</evidence>
<proteinExistence type="predicted"/>
<dbReference type="InterPro" id="IPR011008">
    <property type="entry name" value="Dimeric_a/b-barrel"/>
</dbReference>
<dbReference type="InterPro" id="IPR009799">
    <property type="entry name" value="EthD_dom"/>
</dbReference>
<gene>
    <name evidence="2" type="ORF">OIE73_01545</name>
</gene>
<dbReference type="SUPFAM" id="SSF54909">
    <property type="entry name" value="Dimeric alpha+beta barrel"/>
    <property type="match status" value="1"/>
</dbReference>
<reference evidence="2 3" key="1">
    <citation type="submission" date="2022-10" db="EMBL/GenBank/DDBJ databases">
        <title>The complete genomes of actinobacterial strains from the NBC collection.</title>
        <authorList>
            <person name="Joergensen T.S."/>
            <person name="Alvarez Arevalo M."/>
            <person name="Sterndorff E.B."/>
            <person name="Faurdal D."/>
            <person name="Vuksanovic O."/>
            <person name="Mourched A.-S."/>
            <person name="Charusanti P."/>
            <person name="Shaw S."/>
            <person name="Blin K."/>
            <person name="Weber T."/>
        </authorList>
    </citation>
    <scope>NUCLEOTIDE SEQUENCE [LARGE SCALE GENOMIC DNA]</scope>
    <source>
        <strain evidence="2 3">NBC 01753</strain>
    </source>
</reference>
<dbReference type="EMBL" id="CP109134">
    <property type="protein sequence ID" value="WSD04582.1"/>
    <property type="molecule type" value="Genomic_DNA"/>
</dbReference>
<organism evidence="2 3">
    <name type="scientific">Streptomyces hirsutus</name>
    <dbReference type="NCBI Taxonomy" id="35620"/>
    <lineage>
        <taxon>Bacteria</taxon>
        <taxon>Bacillati</taxon>
        <taxon>Actinomycetota</taxon>
        <taxon>Actinomycetes</taxon>
        <taxon>Kitasatosporales</taxon>
        <taxon>Streptomycetaceae</taxon>
        <taxon>Streptomyces</taxon>
    </lineage>
</organism>
<evidence type="ECO:0000313" key="3">
    <source>
        <dbReference type="Proteomes" id="UP001335325"/>
    </source>
</evidence>